<keyword evidence="2" id="KW-0472">Membrane</keyword>
<dbReference type="Gene3D" id="3.10.20.90">
    <property type="entry name" value="Phosphatidylinositol 3-kinase Catalytic Subunit, Chain A, domain 1"/>
    <property type="match status" value="1"/>
</dbReference>
<sequence>MNIVKRVFRNPFIDRKSKVFFIIIKDQEDNVFFKKICCAFGSFGSKKKKYKHSFIAETIEHIDTIQDNTGIHKQQQLIFARKQLKDGRALSDANVSSCFYFLKIRNLYLFVCLEYNYNYKYDYTALCLNDKYVLEVKMKSVSKKNSIIKWMKSNPTILRISIQMLVVVLVLALIVISRITHYRLVSTNINTDNRPRPSDIAKDDDKPKTKGKEIQESDNYKDRNSIESLQSNTSSSSVSSVGFEDRRSGLQNATTQQNEQAKSSYKEKD</sequence>
<name>X6M2U1_RETFI</name>
<dbReference type="AlphaFoldDB" id="X6M2U1"/>
<dbReference type="OrthoDB" id="428577at2759"/>
<organism evidence="3 4">
    <name type="scientific">Reticulomyxa filosa</name>
    <dbReference type="NCBI Taxonomy" id="46433"/>
    <lineage>
        <taxon>Eukaryota</taxon>
        <taxon>Sar</taxon>
        <taxon>Rhizaria</taxon>
        <taxon>Retaria</taxon>
        <taxon>Foraminifera</taxon>
        <taxon>Monothalamids</taxon>
        <taxon>Reticulomyxidae</taxon>
        <taxon>Reticulomyxa</taxon>
    </lineage>
</organism>
<keyword evidence="2" id="KW-0812">Transmembrane</keyword>
<feature type="compositionally biased region" description="Basic and acidic residues" evidence="1">
    <location>
        <begin position="193"/>
        <end position="225"/>
    </location>
</feature>
<feature type="compositionally biased region" description="Polar residues" evidence="1">
    <location>
        <begin position="249"/>
        <end position="263"/>
    </location>
</feature>
<evidence type="ECO:0000256" key="1">
    <source>
        <dbReference type="SAM" id="MobiDB-lite"/>
    </source>
</evidence>
<dbReference type="Proteomes" id="UP000023152">
    <property type="component" value="Unassembled WGS sequence"/>
</dbReference>
<gene>
    <name evidence="3" type="ORF">RFI_29618</name>
</gene>
<accession>X6M2U1</accession>
<feature type="region of interest" description="Disordered" evidence="1">
    <location>
        <begin position="193"/>
        <end position="269"/>
    </location>
</feature>
<evidence type="ECO:0000313" key="4">
    <source>
        <dbReference type="Proteomes" id="UP000023152"/>
    </source>
</evidence>
<evidence type="ECO:0008006" key="5">
    <source>
        <dbReference type="Google" id="ProtNLM"/>
    </source>
</evidence>
<evidence type="ECO:0000256" key="2">
    <source>
        <dbReference type="SAM" id="Phobius"/>
    </source>
</evidence>
<keyword evidence="4" id="KW-1185">Reference proteome</keyword>
<feature type="compositionally biased region" description="Low complexity" evidence="1">
    <location>
        <begin position="226"/>
        <end position="240"/>
    </location>
</feature>
<proteinExistence type="predicted"/>
<dbReference type="EMBL" id="ASPP01025748">
    <property type="protein sequence ID" value="ETO07772.1"/>
    <property type="molecule type" value="Genomic_DNA"/>
</dbReference>
<comment type="caution">
    <text evidence="3">The sequence shown here is derived from an EMBL/GenBank/DDBJ whole genome shotgun (WGS) entry which is preliminary data.</text>
</comment>
<evidence type="ECO:0000313" key="3">
    <source>
        <dbReference type="EMBL" id="ETO07772.1"/>
    </source>
</evidence>
<reference evidence="3 4" key="1">
    <citation type="journal article" date="2013" name="Curr. Biol.">
        <title>The Genome of the Foraminiferan Reticulomyxa filosa.</title>
        <authorList>
            <person name="Glockner G."/>
            <person name="Hulsmann N."/>
            <person name="Schleicher M."/>
            <person name="Noegel A.A."/>
            <person name="Eichinger L."/>
            <person name="Gallinger C."/>
            <person name="Pawlowski J."/>
            <person name="Sierra R."/>
            <person name="Euteneuer U."/>
            <person name="Pillet L."/>
            <person name="Moustafa A."/>
            <person name="Platzer M."/>
            <person name="Groth M."/>
            <person name="Szafranski K."/>
            <person name="Schliwa M."/>
        </authorList>
    </citation>
    <scope>NUCLEOTIDE SEQUENCE [LARGE SCALE GENOMIC DNA]</scope>
</reference>
<feature type="transmembrane region" description="Helical" evidence="2">
    <location>
        <begin position="157"/>
        <end position="176"/>
    </location>
</feature>
<protein>
    <recommendedName>
        <fullName evidence="5">Transmembrane protein</fullName>
    </recommendedName>
</protein>
<keyword evidence="2" id="KW-1133">Transmembrane helix</keyword>